<dbReference type="EMBL" id="BNDZ01000005">
    <property type="protein sequence ID" value="GHI49225.1"/>
    <property type="molecule type" value="Genomic_DNA"/>
</dbReference>
<comment type="caution">
    <text evidence="2">The sequence shown here is derived from an EMBL/GenBank/DDBJ whole genome shotgun (WGS) entry which is preliminary data.</text>
</comment>
<evidence type="ECO:0000256" key="1">
    <source>
        <dbReference type="SAM" id="MobiDB-lite"/>
    </source>
</evidence>
<name>A0AA37C2B4_9ACTN</name>
<feature type="region of interest" description="Disordered" evidence="1">
    <location>
        <begin position="54"/>
        <end position="95"/>
    </location>
</feature>
<evidence type="ECO:0000313" key="2">
    <source>
        <dbReference type="EMBL" id="GHI49225.1"/>
    </source>
</evidence>
<protein>
    <submittedName>
        <fullName evidence="2">Uncharacterized protein</fullName>
    </submittedName>
</protein>
<proteinExistence type="predicted"/>
<sequence length="95" mass="9805">MGLLAAFDEDDLQDALAHGEDGEIDGDREGLVPVFVVRHAAPPFFMVRSTIKDAGTGGKASGPAGFPSPETADGRLPLGEPAVGHRTGRAGPKVR</sequence>
<evidence type="ECO:0000313" key="3">
    <source>
        <dbReference type="Proteomes" id="UP001051844"/>
    </source>
</evidence>
<gene>
    <name evidence="2" type="ORF">ScoT_53990</name>
</gene>
<organism evidence="2 3">
    <name type="scientific">Streptomyces albidoflavus</name>
    <dbReference type="NCBI Taxonomy" id="1886"/>
    <lineage>
        <taxon>Bacteria</taxon>
        <taxon>Bacillati</taxon>
        <taxon>Actinomycetota</taxon>
        <taxon>Actinomycetes</taxon>
        <taxon>Kitasatosporales</taxon>
        <taxon>Streptomycetaceae</taxon>
        <taxon>Streptomyces</taxon>
        <taxon>Streptomyces albidoflavus group</taxon>
    </lineage>
</organism>
<dbReference type="AlphaFoldDB" id="A0AA37C2B4"/>
<feature type="compositionally biased region" description="Basic residues" evidence="1">
    <location>
        <begin position="86"/>
        <end position="95"/>
    </location>
</feature>
<accession>A0AA37C2B4</accession>
<dbReference type="Proteomes" id="UP001051844">
    <property type="component" value="Unassembled WGS sequence"/>
</dbReference>
<reference evidence="2" key="1">
    <citation type="submission" date="2022-09" db="EMBL/GenBank/DDBJ databases">
        <title>Whole genome shotgun sequence of Streptomyces albidoflavus NBRC 12854.</title>
        <authorList>
            <person name="Komaki H."/>
            <person name="Tamura T."/>
        </authorList>
    </citation>
    <scope>NUCLEOTIDE SEQUENCE</scope>
    <source>
        <strain evidence="2">NBRC 12854</strain>
    </source>
</reference>